<dbReference type="GO" id="GO:0006633">
    <property type="term" value="P:fatty acid biosynthetic process"/>
    <property type="evidence" value="ECO:0007669"/>
    <property type="project" value="TreeGrafter"/>
</dbReference>
<dbReference type="PANTHER" id="PTHR42760">
    <property type="entry name" value="SHORT-CHAIN DEHYDROGENASES/REDUCTASES FAMILY MEMBER"/>
    <property type="match status" value="1"/>
</dbReference>
<dbReference type="EMBL" id="NZBD01000015">
    <property type="protein sequence ID" value="MAG18278.1"/>
    <property type="molecule type" value="Genomic_DNA"/>
</dbReference>
<dbReference type="Gene3D" id="3.40.50.720">
    <property type="entry name" value="NAD(P)-binding Rossmann-like Domain"/>
    <property type="match status" value="1"/>
</dbReference>
<dbReference type="CDD" id="cd05233">
    <property type="entry name" value="SDR_c"/>
    <property type="match status" value="1"/>
</dbReference>
<dbReference type="InterPro" id="IPR020904">
    <property type="entry name" value="Sc_DH/Rdtase_CS"/>
</dbReference>
<dbReference type="PROSITE" id="PS00061">
    <property type="entry name" value="ADH_SHORT"/>
    <property type="match status" value="1"/>
</dbReference>
<dbReference type="Pfam" id="PF13561">
    <property type="entry name" value="adh_short_C2"/>
    <property type="match status" value="1"/>
</dbReference>
<dbReference type="PANTHER" id="PTHR42760:SF133">
    <property type="entry name" value="3-OXOACYL-[ACYL-CARRIER-PROTEIN] REDUCTASE"/>
    <property type="match status" value="1"/>
</dbReference>
<gene>
    <name evidence="3" type="ORF">CL944_02290</name>
</gene>
<keyword evidence="2" id="KW-0560">Oxidoreductase</keyword>
<protein>
    <submittedName>
        <fullName evidence="3">3-oxoacyl-ACP reductase</fullName>
    </submittedName>
</protein>
<dbReference type="PRINTS" id="PR00080">
    <property type="entry name" value="SDRFAMILY"/>
</dbReference>
<evidence type="ECO:0000256" key="1">
    <source>
        <dbReference type="ARBA" id="ARBA00006484"/>
    </source>
</evidence>
<dbReference type="InterPro" id="IPR036291">
    <property type="entry name" value="NAD(P)-bd_dom_sf"/>
</dbReference>
<comment type="caution">
    <text evidence="3">The sequence shown here is derived from an EMBL/GenBank/DDBJ whole genome shotgun (WGS) entry which is preliminary data.</text>
</comment>
<evidence type="ECO:0000313" key="3">
    <source>
        <dbReference type="EMBL" id="MAG18278.1"/>
    </source>
</evidence>
<accession>A0A2D6LQ76</accession>
<dbReference type="PRINTS" id="PR00081">
    <property type="entry name" value="GDHRDH"/>
</dbReference>
<dbReference type="InterPro" id="IPR002347">
    <property type="entry name" value="SDR_fam"/>
</dbReference>
<dbReference type="AlphaFoldDB" id="A0A2D6LQ76"/>
<sequence>MHSDPFFNFYILYYIMLDLNKKTVVVTGASRGLGRAIALAFAKEGCNLVLNFVSDSSKEKIDSLEKEIAKLGVKSIAVQADVSKEDECKKVLDSAVKEFNSVFVLANNAGVYSGKPGTPTWELDEQEFDKIFSVNVKGLFFMVKHIGKWMIDNKVKGTIVNTASVAGLDASTSGSIYGASKSAVYGFTKTWAVEFGQHGIRVNSVSPGPVDTDLLEKVSLEKKKQFAEETPLGAIAKPEDIADAVVFMAKQERINGQTIVVDGGRLRH</sequence>
<evidence type="ECO:0000313" key="4">
    <source>
        <dbReference type="Proteomes" id="UP000226712"/>
    </source>
</evidence>
<proteinExistence type="inferred from homology"/>
<dbReference type="GO" id="GO:0016616">
    <property type="term" value="F:oxidoreductase activity, acting on the CH-OH group of donors, NAD or NADP as acceptor"/>
    <property type="evidence" value="ECO:0007669"/>
    <property type="project" value="TreeGrafter"/>
</dbReference>
<name>A0A2D6LQ76_9ARCH</name>
<dbReference type="FunFam" id="3.40.50.720:FF:000084">
    <property type="entry name" value="Short-chain dehydrogenase reductase"/>
    <property type="match status" value="1"/>
</dbReference>
<evidence type="ECO:0000256" key="2">
    <source>
        <dbReference type="ARBA" id="ARBA00023002"/>
    </source>
</evidence>
<reference evidence="4" key="1">
    <citation type="submission" date="2017-09" db="EMBL/GenBank/DDBJ databases">
        <title>The Reconstruction of 2,631 Draft Metagenome-Assembled Genomes from the Global Oceans.</title>
        <authorList>
            <person name="Tully B.J."/>
            <person name="Graham E.D."/>
            <person name="Heidelberg J.F."/>
        </authorList>
    </citation>
    <scope>NUCLEOTIDE SEQUENCE [LARGE SCALE GENOMIC DNA]</scope>
</reference>
<dbReference type="Proteomes" id="UP000226712">
    <property type="component" value="Unassembled WGS sequence"/>
</dbReference>
<dbReference type="GO" id="GO:0048038">
    <property type="term" value="F:quinone binding"/>
    <property type="evidence" value="ECO:0007669"/>
    <property type="project" value="TreeGrafter"/>
</dbReference>
<comment type="similarity">
    <text evidence="1">Belongs to the short-chain dehydrogenases/reductases (SDR) family.</text>
</comment>
<organism evidence="3 4">
    <name type="scientific">Candidatus Iainarchaeum sp</name>
    <dbReference type="NCBI Taxonomy" id="3101447"/>
    <lineage>
        <taxon>Archaea</taxon>
        <taxon>Candidatus Iainarchaeota</taxon>
        <taxon>Candidatus Iainarchaeia</taxon>
        <taxon>Candidatus Iainarchaeales</taxon>
        <taxon>Candidatus Iainarchaeaceae</taxon>
        <taxon>Candidatus Iainarchaeum</taxon>
    </lineage>
</organism>
<dbReference type="SUPFAM" id="SSF51735">
    <property type="entry name" value="NAD(P)-binding Rossmann-fold domains"/>
    <property type="match status" value="1"/>
</dbReference>
<dbReference type="NCBIfam" id="NF005559">
    <property type="entry name" value="PRK07231.1"/>
    <property type="match status" value="1"/>
</dbReference>